<dbReference type="InterPro" id="IPR036388">
    <property type="entry name" value="WH-like_DNA-bd_sf"/>
</dbReference>
<protein>
    <submittedName>
        <fullName evidence="6">LysR family transcriptional regulator</fullName>
    </submittedName>
</protein>
<dbReference type="GO" id="GO:0003677">
    <property type="term" value="F:DNA binding"/>
    <property type="evidence" value="ECO:0007669"/>
    <property type="project" value="UniProtKB-KW"/>
</dbReference>
<evidence type="ECO:0000256" key="3">
    <source>
        <dbReference type="ARBA" id="ARBA00023125"/>
    </source>
</evidence>
<dbReference type="PRINTS" id="PR00039">
    <property type="entry name" value="HTHLYSR"/>
</dbReference>
<dbReference type="CDD" id="cd08417">
    <property type="entry name" value="PBP2_Nitroaromatics_like"/>
    <property type="match status" value="1"/>
</dbReference>
<keyword evidence="7" id="KW-1185">Reference proteome</keyword>
<dbReference type="EMBL" id="WTUX01000013">
    <property type="protein sequence ID" value="MZR13709.1"/>
    <property type="molecule type" value="Genomic_DNA"/>
</dbReference>
<dbReference type="InterPro" id="IPR000847">
    <property type="entry name" value="LysR_HTH_N"/>
</dbReference>
<evidence type="ECO:0000259" key="5">
    <source>
        <dbReference type="PROSITE" id="PS50931"/>
    </source>
</evidence>
<dbReference type="InterPro" id="IPR050389">
    <property type="entry name" value="LysR-type_TF"/>
</dbReference>
<evidence type="ECO:0000256" key="4">
    <source>
        <dbReference type="ARBA" id="ARBA00023163"/>
    </source>
</evidence>
<dbReference type="InterPro" id="IPR036390">
    <property type="entry name" value="WH_DNA-bd_sf"/>
</dbReference>
<keyword evidence="2" id="KW-0805">Transcription regulation</keyword>
<dbReference type="Pfam" id="PF03466">
    <property type="entry name" value="LysR_substrate"/>
    <property type="match status" value="1"/>
</dbReference>
<sequence length="317" mass="35980">MRNLNSLDLNLLKVFDAIYRERSVSIASERLNMTQPATSNALNRLRHALDDQLFVRTRNGMEPTLFAQSIAASVQRGLREITESILQGLWFDPTETPRRFTILATDVGEETYIAELVRRLEREAPFIDIRVLEAPLDEYETLLEFGYADLAIGRLTLPEKFMQEKIAACGYAIVMCENHAKALGLSDGETMPYDVYMQQRHLHVLPRATGAKHHPVDIALGIEGQNRRIAVTLPHTSVLSEILPGTSLVATVPTPGVAPMKGRARLVRLELPYETERLDILLVWHRRHQLDKGHAWLREQVRALPMSDWNTMQQSNS</sequence>
<keyword evidence="4" id="KW-0804">Transcription</keyword>
<reference evidence="6 7" key="1">
    <citation type="submission" date="2019-12" db="EMBL/GenBank/DDBJ databases">
        <title>Maritimibacter sp. nov. sp. isolated from sea sand.</title>
        <authorList>
            <person name="Kim J."/>
            <person name="Jeong S.E."/>
            <person name="Jung H.S."/>
            <person name="Jeon C.O."/>
        </authorList>
    </citation>
    <scope>NUCLEOTIDE SEQUENCE [LARGE SCALE GENOMIC DNA]</scope>
    <source>
        <strain evidence="6 7">DP07</strain>
    </source>
</reference>
<evidence type="ECO:0000256" key="1">
    <source>
        <dbReference type="ARBA" id="ARBA00009437"/>
    </source>
</evidence>
<dbReference type="PANTHER" id="PTHR30118:SF15">
    <property type="entry name" value="TRANSCRIPTIONAL REGULATORY PROTEIN"/>
    <property type="match status" value="1"/>
</dbReference>
<dbReference type="PANTHER" id="PTHR30118">
    <property type="entry name" value="HTH-TYPE TRANSCRIPTIONAL REGULATOR LEUO-RELATED"/>
    <property type="match status" value="1"/>
</dbReference>
<keyword evidence="3" id="KW-0238">DNA-binding</keyword>
<dbReference type="AlphaFoldDB" id="A0A845M3Y7"/>
<feature type="domain" description="HTH lysR-type" evidence="5">
    <location>
        <begin position="7"/>
        <end position="64"/>
    </location>
</feature>
<dbReference type="InterPro" id="IPR005119">
    <property type="entry name" value="LysR_subst-bd"/>
</dbReference>
<dbReference type="Pfam" id="PF00126">
    <property type="entry name" value="HTH_1"/>
    <property type="match status" value="1"/>
</dbReference>
<dbReference type="PROSITE" id="PS50931">
    <property type="entry name" value="HTH_LYSR"/>
    <property type="match status" value="1"/>
</dbReference>
<dbReference type="GO" id="GO:0003700">
    <property type="term" value="F:DNA-binding transcription factor activity"/>
    <property type="evidence" value="ECO:0007669"/>
    <property type="project" value="InterPro"/>
</dbReference>
<evidence type="ECO:0000313" key="6">
    <source>
        <dbReference type="EMBL" id="MZR13709.1"/>
    </source>
</evidence>
<dbReference type="Gene3D" id="3.40.190.10">
    <property type="entry name" value="Periplasmic binding protein-like II"/>
    <property type="match status" value="2"/>
</dbReference>
<dbReference type="SUPFAM" id="SSF53850">
    <property type="entry name" value="Periplasmic binding protein-like II"/>
    <property type="match status" value="1"/>
</dbReference>
<comment type="similarity">
    <text evidence="1">Belongs to the LysR transcriptional regulatory family.</text>
</comment>
<gene>
    <name evidence="6" type="ORF">GQE99_11850</name>
</gene>
<dbReference type="Gene3D" id="1.10.10.10">
    <property type="entry name" value="Winged helix-like DNA-binding domain superfamily/Winged helix DNA-binding domain"/>
    <property type="match status" value="1"/>
</dbReference>
<dbReference type="Proteomes" id="UP000467322">
    <property type="component" value="Unassembled WGS sequence"/>
</dbReference>
<evidence type="ECO:0000256" key="2">
    <source>
        <dbReference type="ARBA" id="ARBA00023015"/>
    </source>
</evidence>
<proteinExistence type="inferred from homology"/>
<name>A0A845M3Y7_9RHOB</name>
<comment type="caution">
    <text evidence="6">The sequence shown here is derived from an EMBL/GenBank/DDBJ whole genome shotgun (WGS) entry which is preliminary data.</text>
</comment>
<dbReference type="RefSeq" id="WP_161351844.1">
    <property type="nucleotide sequence ID" value="NZ_WTUX01000013.1"/>
</dbReference>
<organism evidence="6 7">
    <name type="scientific">Maritimibacter harenae</name>
    <dbReference type="NCBI Taxonomy" id="2606218"/>
    <lineage>
        <taxon>Bacteria</taxon>
        <taxon>Pseudomonadati</taxon>
        <taxon>Pseudomonadota</taxon>
        <taxon>Alphaproteobacteria</taxon>
        <taxon>Rhodobacterales</taxon>
        <taxon>Roseobacteraceae</taxon>
        <taxon>Maritimibacter</taxon>
    </lineage>
</organism>
<evidence type="ECO:0000313" key="7">
    <source>
        <dbReference type="Proteomes" id="UP000467322"/>
    </source>
</evidence>
<dbReference type="SUPFAM" id="SSF46785">
    <property type="entry name" value="Winged helix' DNA-binding domain"/>
    <property type="match status" value="1"/>
</dbReference>
<accession>A0A845M3Y7</accession>
<dbReference type="InterPro" id="IPR037402">
    <property type="entry name" value="YidZ_PBP2"/>
</dbReference>